<comment type="subcellular location">
    <subcellularLocation>
        <location evidence="1">Membrane</location>
        <topology evidence="1">Multi-pass membrane protein</topology>
    </subcellularLocation>
</comment>
<protein>
    <recommendedName>
        <fullName evidence="11">Oligopeptide transporter</fullName>
    </recommendedName>
</protein>
<keyword evidence="5" id="KW-0571">Peptide transport</keyword>
<dbReference type="PANTHER" id="PTHR22601">
    <property type="entry name" value="ISP4 LIKE PROTEIN"/>
    <property type="match status" value="1"/>
</dbReference>
<sequence length="125" mass="13978">MWFVGLLSCRTLSFLNQFFGYRKEPLVVTQISVQVAALPIGRFMASFLPTRKFRVPLLGVHWSLNPGPFSVKEHVLITIFANAGYAFGNGSTYAVGIVNIIKAFYQREISIASSWLIIITTHVLV</sequence>
<gene>
    <name evidence="9" type="ORF">KI387_029911</name>
</gene>
<dbReference type="OMA" id="VQICGRE"/>
<evidence type="ECO:0000313" key="9">
    <source>
        <dbReference type="EMBL" id="KAH9298229.1"/>
    </source>
</evidence>
<reference evidence="9 10" key="1">
    <citation type="journal article" date="2021" name="Nat. Plants">
        <title>The Taxus genome provides insights into paclitaxel biosynthesis.</title>
        <authorList>
            <person name="Xiong X."/>
            <person name="Gou J."/>
            <person name="Liao Q."/>
            <person name="Li Y."/>
            <person name="Zhou Q."/>
            <person name="Bi G."/>
            <person name="Li C."/>
            <person name="Du R."/>
            <person name="Wang X."/>
            <person name="Sun T."/>
            <person name="Guo L."/>
            <person name="Liang H."/>
            <person name="Lu P."/>
            <person name="Wu Y."/>
            <person name="Zhang Z."/>
            <person name="Ro D.K."/>
            <person name="Shang Y."/>
            <person name="Huang S."/>
            <person name="Yan J."/>
        </authorList>
    </citation>
    <scope>NUCLEOTIDE SEQUENCE [LARGE SCALE GENOMIC DNA]</scope>
    <source>
        <strain evidence="9">Ta-2019</strain>
    </source>
</reference>
<dbReference type="GO" id="GO:0035673">
    <property type="term" value="F:oligopeptide transmembrane transporter activity"/>
    <property type="evidence" value="ECO:0007669"/>
    <property type="project" value="InterPro"/>
</dbReference>
<evidence type="ECO:0000313" key="10">
    <source>
        <dbReference type="Proteomes" id="UP000824469"/>
    </source>
</evidence>
<name>A0AA38CL30_TAXCH</name>
<keyword evidence="4" id="KW-0812">Transmembrane</keyword>
<dbReference type="InterPro" id="IPR004813">
    <property type="entry name" value="OPT"/>
</dbReference>
<evidence type="ECO:0000256" key="4">
    <source>
        <dbReference type="ARBA" id="ARBA00022692"/>
    </source>
</evidence>
<organism evidence="9 10">
    <name type="scientific">Taxus chinensis</name>
    <name type="common">Chinese yew</name>
    <name type="synonym">Taxus wallichiana var. chinensis</name>
    <dbReference type="NCBI Taxonomy" id="29808"/>
    <lineage>
        <taxon>Eukaryota</taxon>
        <taxon>Viridiplantae</taxon>
        <taxon>Streptophyta</taxon>
        <taxon>Embryophyta</taxon>
        <taxon>Tracheophyta</taxon>
        <taxon>Spermatophyta</taxon>
        <taxon>Pinopsida</taxon>
        <taxon>Pinidae</taxon>
        <taxon>Conifers II</taxon>
        <taxon>Cupressales</taxon>
        <taxon>Taxaceae</taxon>
        <taxon>Taxus</taxon>
    </lineage>
</organism>
<evidence type="ECO:0008006" key="11">
    <source>
        <dbReference type="Google" id="ProtNLM"/>
    </source>
</evidence>
<evidence type="ECO:0000256" key="8">
    <source>
        <dbReference type="ARBA" id="ARBA00023136"/>
    </source>
</evidence>
<evidence type="ECO:0000256" key="7">
    <source>
        <dbReference type="ARBA" id="ARBA00022989"/>
    </source>
</evidence>
<evidence type="ECO:0000256" key="3">
    <source>
        <dbReference type="ARBA" id="ARBA00022448"/>
    </source>
</evidence>
<dbReference type="InterPro" id="IPR004648">
    <property type="entry name" value="Oligpept_transpt"/>
</dbReference>
<accession>A0AA38CL30</accession>
<comment type="caution">
    <text evidence="9">The sequence shown here is derived from an EMBL/GenBank/DDBJ whole genome shotgun (WGS) entry which is preliminary data.</text>
</comment>
<evidence type="ECO:0000256" key="5">
    <source>
        <dbReference type="ARBA" id="ARBA00022856"/>
    </source>
</evidence>
<keyword evidence="8" id="KW-0472">Membrane</keyword>
<dbReference type="GO" id="GO:0016020">
    <property type="term" value="C:membrane"/>
    <property type="evidence" value="ECO:0007669"/>
    <property type="project" value="UniProtKB-SubCell"/>
</dbReference>
<comment type="similarity">
    <text evidence="2">Belongs to the oligopeptide OPT transporter (TC 2.A.67.1) family.</text>
</comment>
<dbReference type="Proteomes" id="UP000824469">
    <property type="component" value="Unassembled WGS sequence"/>
</dbReference>
<dbReference type="EMBL" id="JAHRHJ020000010">
    <property type="protein sequence ID" value="KAH9298229.1"/>
    <property type="molecule type" value="Genomic_DNA"/>
</dbReference>
<evidence type="ECO:0000256" key="2">
    <source>
        <dbReference type="ARBA" id="ARBA00005484"/>
    </source>
</evidence>
<evidence type="ECO:0000256" key="1">
    <source>
        <dbReference type="ARBA" id="ARBA00004141"/>
    </source>
</evidence>
<keyword evidence="3" id="KW-0813">Transport</keyword>
<evidence type="ECO:0000256" key="6">
    <source>
        <dbReference type="ARBA" id="ARBA00022927"/>
    </source>
</evidence>
<dbReference type="AlphaFoldDB" id="A0AA38CL30"/>
<dbReference type="GO" id="GO:0015031">
    <property type="term" value="P:protein transport"/>
    <property type="evidence" value="ECO:0007669"/>
    <property type="project" value="UniProtKB-KW"/>
</dbReference>
<keyword evidence="10" id="KW-1185">Reference proteome</keyword>
<dbReference type="Pfam" id="PF03169">
    <property type="entry name" value="OPT"/>
    <property type="match status" value="1"/>
</dbReference>
<proteinExistence type="inferred from homology"/>
<keyword evidence="6" id="KW-0653">Protein transport</keyword>
<keyword evidence="7" id="KW-1133">Transmembrane helix</keyword>